<keyword evidence="1" id="KW-0472">Membrane</keyword>
<reference evidence="2 3" key="1">
    <citation type="submission" date="2024-11" db="EMBL/GenBank/DDBJ databases">
        <title>Chromosome-level genome assembly of the freshwater bivalve Anodonta woodiana.</title>
        <authorList>
            <person name="Chen X."/>
        </authorList>
    </citation>
    <scope>NUCLEOTIDE SEQUENCE [LARGE SCALE GENOMIC DNA]</scope>
    <source>
        <strain evidence="2">MN2024</strain>
        <tissue evidence="2">Gills</tissue>
    </source>
</reference>
<protein>
    <submittedName>
        <fullName evidence="2">Uncharacterized protein</fullName>
    </submittedName>
</protein>
<organism evidence="2 3">
    <name type="scientific">Sinanodonta woodiana</name>
    <name type="common">Chinese pond mussel</name>
    <name type="synonym">Anodonta woodiana</name>
    <dbReference type="NCBI Taxonomy" id="1069815"/>
    <lineage>
        <taxon>Eukaryota</taxon>
        <taxon>Metazoa</taxon>
        <taxon>Spiralia</taxon>
        <taxon>Lophotrochozoa</taxon>
        <taxon>Mollusca</taxon>
        <taxon>Bivalvia</taxon>
        <taxon>Autobranchia</taxon>
        <taxon>Heteroconchia</taxon>
        <taxon>Palaeoheterodonta</taxon>
        <taxon>Unionida</taxon>
        <taxon>Unionoidea</taxon>
        <taxon>Unionidae</taxon>
        <taxon>Unioninae</taxon>
        <taxon>Sinanodonta</taxon>
    </lineage>
</organism>
<evidence type="ECO:0000313" key="3">
    <source>
        <dbReference type="Proteomes" id="UP001634394"/>
    </source>
</evidence>
<keyword evidence="1" id="KW-1133">Transmembrane helix</keyword>
<dbReference type="Proteomes" id="UP001634394">
    <property type="component" value="Unassembled WGS sequence"/>
</dbReference>
<accession>A0ABD3XJX0</accession>
<gene>
    <name evidence="2" type="ORF">ACJMK2_026529</name>
</gene>
<evidence type="ECO:0000313" key="2">
    <source>
        <dbReference type="EMBL" id="KAL3886544.1"/>
    </source>
</evidence>
<evidence type="ECO:0000256" key="1">
    <source>
        <dbReference type="SAM" id="Phobius"/>
    </source>
</evidence>
<proteinExistence type="predicted"/>
<dbReference type="AlphaFoldDB" id="A0ABD3XJX0"/>
<keyword evidence="3" id="KW-1185">Reference proteome</keyword>
<name>A0ABD3XJX0_SINWO</name>
<sequence>MDGVTRISLVLIWCGNVYSRVWNSTILAQGYNGTINIDMPKSDLETLLEINFYGYTSKQHFSNIFLYKNDQNGSISINRNYTGRIERVVNSDGQLSFLLLNAMFNDSGNYTIKEKSDLKETTCVLVSSRIEEAELWEPFIFSFMVYETNTSFIRVEKHISKLGQPVVIYNTTNNICTGIDVFSMEKKTIENCVLWNGTFSYTIPDIGWLHKGSYFAWDDKDRLLDSIFLDIKDNSLTGSVEPRLPLDIEKLHPMLYVALVFGGIIIAFLVYLLHKIRIRFCAERLSKIDTSIKRHKDDVDEMVQKESSQGGYLTVISSGRGRFKTASELDVLQGNEAPLIEKTIAIAKNELHPSLRLCSVKYYDAHDGYLNPVNSCSVEFDEFMNPIPSSSVEFEEYISPITSSPANSSLGIISSSSIPFPHGLKNDTNASIHAAQIT</sequence>
<feature type="transmembrane region" description="Helical" evidence="1">
    <location>
        <begin position="254"/>
        <end position="274"/>
    </location>
</feature>
<keyword evidence="1" id="KW-0812">Transmembrane</keyword>
<dbReference type="EMBL" id="JBJQND010000002">
    <property type="protein sequence ID" value="KAL3886544.1"/>
    <property type="molecule type" value="Genomic_DNA"/>
</dbReference>
<comment type="caution">
    <text evidence="2">The sequence shown here is derived from an EMBL/GenBank/DDBJ whole genome shotgun (WGS) entry which is preliminary data.</text>
</comment>